<feature type="transmembrane region" description="Helical" evidence="1">
    <location>
        <begin position="6"/>
        <end position="23"/>
    </location>
</feature>
<keyword evidence="3" id="KW-1185">Reference proteome</keyword>
<keyword evidence="1" id="KW-0812">Transmembrane</keyword>
<proteinExistence type="predicted"/>
<gene>
    <name evidence="2" type="ORF">ACFQWB_04820</name>
</gene>
<feature type="transmembrane region" description="Helical" evidence="1">
    <location>
        <begin position="339"/>
        <end position="359"/>
    </location>
</feature>
<keyword evidence="1" id="KW-0472">Membrane</keyword>
<feature type="transmembrane region" description="Helical" evidence="1">
    <location>
        <begin position="57"/>
        <end position="81"/>
    </location>
</feature>
<sequence length="382" mass="42805">MKPKSPIVAFLLSVIPGLGHAYLGRFGRFVLYGGGFFIPMGLLFLLVLSGNTHEDEIVLLLLFAAAAAWVINIIDMVLSLIRGPAPGLRHAYDGTQPPEAYASAAEDYLRQRERTHAMLLSFIPGLGHMSLGLMQRGLTFLAAYFGVGISVIFITAVSNIGAFLVFLLVLPVIWIYCMFDVSDKLQRKQRGETLADRSLFEDLEGHMGAGRKSRVLGVALSIFPGAGHLYLGLSRRGIQLMGGFLLAIYLMDTLRLTLFFILLPLFWFYAFFDAYHYLSRYGREPLKDEPVVSYLAPHQRWIGYALVLVGAYYLIDRVILQALLEMLPKLRGEYYKIRYYFPTAIVSFLLIAGGLKLLMGPRRDAYEDRDRTEPNGGEAGRE</sequence>
<evidence type="ECO:0000313" key="3">
    <source>
        <dbReference type="Proteomes" id="UP001596528"/>
    </source>
</evidence>
<reference evidence="3" key="1">
    <citation type="journal article" date="2019" name="Int. J. Syst. Evol. Microbiol.">
        <title>The Global Catalogue of Microorganisms (GCM) 10K type strain sequencing project: providing services to taxonomists for standard genome sequencing and annotation.</title>
        <authorList>
            <consortium name="The Broad Institute Genomics Platform"/>
            <consortium name="The Broad Institute Genome Sequencing Center for Infectious Disease"/>
            <person name="Wu L."/>
            <person name="Ma J."/>
        </authorList>
    </citation>
    <scope>NUCLEOTIDE SEQUENCE [LARGE SCALE GENOMIC DNA]</scope>
    <source>
        <strain evidence="3">JCM 18657</strain>
    </source>
</reference>
<feature type="transmembrane region" description="Helical" evidence="1">
    <location>
        <begin position="30"/>
        <end position="51"/>
    </location>
</feature>
<dbReference type="RefSeq" id="WP_211346343.1">
    <property type="nucleotide sequence ID" value="NZ_JBHTGQ010000011.1"/>
</dbReference>
<keyword evidence="1" id="KW-1133">Transmembrane helix</keyword>
<evidence type="ECO:0000256" key="1">
    <source>
        <dbReference type="SAM" id="Phobius"/>
    </source>
</evidence>
<feature type="transmembrane region" description="Helical" evidence="1">
    <location>
        <begin position="160"/>
        <end position="179"/>
    </location>
</feature>
<protein>
    <recommendedName>
        <fullName evidence="4">Multi-TM2 domain-containing protein</fullName>
    </recommendedName>
</protein>
<name>A0ABW2V1A0_9BACL</name>
<feature type="transmembrane region" description="Helical" evidence="1">
    <location>
        <begin position="137"/>
        <end position="154"/>
    </location>
</feature>
<comment type="caution">
    <text evidence="2">The sequence shown here is derived from an EMBL/GenBank/DDBJ whole genome shotgun (WGS) entry which is preliminary data.</text>
</comment>
<organism evidence="2 3">
    <name type="scientific">Paenibacillus thermoaerophilus</name>
    <dbReference type="NCBI Taxonomy" id="1215385"/>
    <lineage>
        <taxon>Bacteria</taxon>
        <taxon>Bacillati</taxon>
        <taxon>Bacillota</taxon>
        <taxon>Bacilli</taxon>
        <taxon>Bacillales</taxon>
        <taxon>Paenibacillaceae</taxon>
        <taxon>Paenibacillus</taxon>
    </lineage>
</organism>
<evidence type="ECO:0000313" key="2">
    <source>
        <dbReference type="EMBL" id="MFC7749265.1"/>
    </source>
</evidence>
<feature type="transmembrane region" description="Helical" evidence="1">
    <location>
        <begin position="253"/>
        <end position="272"/>
    </location>
</feature>
<evidence type="ECO:0008006" key="4">
    <source>
        <dbReference type="Google" id="ProtNLM"/>
    </source>
</evidence>
<dbReference type="Proteomes" id="UP001596528">
    <property type="component" value="Unassembled WGS sequence"/>
</dbReference>
<dbReference type="EMBL" id="JBHTGQ010000011">
    <property type="protein sequence ID" value="MFC7749265.1"/>
    <property type="molecule type" value="Genomic_DNA"/>
</dbReference>
<accession>A0ABW2V1A0</accession>
<feature type="transmembrane region" description="Helical" evidence="1">
    <location>
        <begin position="215"/>
        <end position="233"/>
    </location>
</feature>
<feature type="transmembrane region" description="Helical" evidence="1">
    <location>
        <begin position="301"/>
        <end position="319"/>
    </location>
</feature>